<dbReference type="InterPro" id="IPR023485">
    <property type="entry name" value="Ptyr_pPase"/>
</dbReference>
<dbReference type="Gene3D" id="3.40.50.2300">
    <property type="match status" value="1"/>
</dbReference>
<organism evidence="6 7">
    <name type="scientific">Neobacillus notoginsengisoli</name>
    <dbReference type="NCBI Taxonomy" id="1578198"/>
    <lineage>
        <taxon>Bacteria</taxon>
        <taxon>Bacillati</taxon>
        <taxon>Bacillota</taxon>
        <taxon>Bacilli</taxon>
        <taxon>Bacillales</taxon>
        <taxon>Bacillaceae</taxon>
        <taxon>Neobacillus</taxon>
    </lineage>
</organism>
<comment type="caution">
    <text evidence="6">The sequence shown here is derived from an EMBL/GenBank/DDBJ whole genome shotgun (WGS) entry which is preliminary data.</text>
</comment>
<dbReference type="PANTHER" id="PTHR11717">
    <property type="entry name" value="LOW MOLECULAR WEIGHT PROTEIN TYROSINE PHOSPHATASE"/>
    <property type="match status" value="1"/>
</dbReference>
<dbReference type="Pfam" id="PF01451">
    <property type="entry name" value="LMWPc"/>
    <property type="match status" value="1"/>
</dbReference>
<proteinExistence type="inferred from homology"/>
<evidence type="ECO:0000313" key="7">
    <source>
        <dbReference type="Proteomes" id="UP000284416"/>
    </source>
</evidence>
<dbReference type="RefSeq" id="WP_118922024.1">
    <property type="nucleotide sequence ID" value="NZ_QWEG01000010.1"/>
</dbReference>
<sequence length="154" mass="16752">MQRVLFVCTGNTCRSPMAEAILKNKQLPGVETKSAGVFAASGAAASPQSVQVMDENKIHHAHQSKPLAKDDVEWATVILAMTISHKQAILGQHPVAAGKTYTLKEFAGEEGYPDVSDPFGGNVDFYRDTFAELDRLIEKAARKLLEQENGNTTH</sequence>
<dbReference type="SUPFAM" id="SSF52788">
    <property type="entry name" value="Phosphotyrosine protein phosphatases I"/>
    <property type="match status" value="1"/>
</dbReference>
<feature type="active site" description="Nucleophile" evidence="4">
    <location>
        <position position="8"/>
    </location>
</feature>
<evidence type="ECO:0000256" key="2">
    <source>
        <dbReference type="ARBA" id="ARBA00022801"/>
    </source>
</evidence>
<dbReference type="CDD" id="cd16344">
    <property type="entry name" value="LMWPAP"/>
    <property type="match status" value="1"/>
</dbReference>
<feature type="active site" description="Proton donor" evidence="4">
    <location>
        <position position="117"/>
    </location>
</feature>
<dbReference type="Proteomes" id="UP000284416">
    <property type="component" value="Unassembled WGS sequence"/>
</dbReference>
<dbReference type="PRINTS" id="PR00719">
    <property type="entry name" value="LMWPTPASE"/>
</dbReference>
<keyword evidence="2" id="KW-0378">Hydrolase</keyword>
<evidence type="ECO:0000256" key="4">
    <source>
        <dbReference type="PIRSR" id="PIRSR617867-1"/>
    </source>
</evidence>
<dbReference type="EMBL" id="QWEG01000010">
    <property type="protein sequence ID" value="RHW37184.1"/>
    <property type="molecule type" value="Genomic_DNA"/>
</dbReference>
<protein>
    <submittedName>
        <fullName evidence="6">Low molecular weight protein arginine phosphatase</fullName>
    </submittedName>
</protein>
<feature type="active site" evidence="4">
    <location>
        <position position="14"/>
    </location>
</feature>
<comment type="similarity">
    <text evidence="1">Belongs to the low molecular weight phosphotyrosine protein phosphatase family.</text>
</comment>
<keyword evidence="7" id="KW-1185">Reference proteome</keyword>
<evidence type="ECO:0000259" key="5">
    <source>
        <dbReference type="SMART" id="SM00226"/>
    </source>
</evidence>
<dbReference type="AlphaFoldDB" id="A0A417YQP8"/>
<dbReference type="InterPro" id="IPR036196">
    <property type="entry name" value="Ptyr_pPase_sf"/>
</dbReference>
<dbReference type="SMART" id="SM00226">
    <property type="entry name" value="LMWPc"/>
    <property type="match status" value="1"/>
</dbReference>
<accession>A0A417YQP8</accession>
<dbReference type="OrthoDB" id="9784339at2"/>
<evidence type="ECO:0000313" key="6">
    <source>
        <dbReference type="EMBL" id="RHW37184.1"/>
    </source>
</evidence>
<feature type="domain" description="Phosphotyrosine protein phosphatase I" evidence="5">
    <location>
        <begin position="2"/>
        <end position="147"/>
    </location>
</feature>
<keyword evidence="3" id="KW-0904">Protein phosphatase</keyword>
<dbReference type="InterPro" id="IPR050438">
    <property type="entry name" value="LMW_PTPase"/>
</dbReference>
<dbReference type="InterPro" id="IPR017867">
    <property type="entry name" value="Tyr_phospatase_low_mol_wt"/>
</dbReference>
<dbReference type="PANTHER" id="PTHR11717:SF31">
    <property type="entry name" value="LOW MOLECULAR WEIGHT PROTEIN-TYROSINE-PHOSPHATASE ETP-RELATED"/>
    <property type="match status" value="1"/>
</dbReference>
<evidence type="ECO:0000256" key="1">
    <source>
        <dbReference type="ARBA" id="ARBA00011063"/>
    </source>
</evidence>
<dbReference type="GO" id="GO:0004725">
    <property type="term" value="F:protein tyrosine phosphatase activity"/>
    <property type="evidence" value="ECO:0007669"/>
    <property type="project" value="InterPro"/>
</dbReference>
<evidence type="ECO:0000256" key="3">
    <source>
        <dbReference type="ARBA" id="ARBA00022912"/>
    </source>
</evidence>
<name>A0A417YQP8_9BACI</name>
<gene>
    <name evidence="6" type="ORF">D1B31_15530</name>
</gene>
<reference evidence="6 7" key="1">
    <citation type="journal article" date="2017" name="Int. J. Syst. Evol. Microbiol.">
        <title>Bacillus notoginsengisoli sp. nov., a novel bacterium isolated from the rhizosphere of Panax notoginseng.</title>
        <authorList>
            <person name="Zhang M.Y."/>
            <person name="Cheng J."/>
            <person name="Cai Y."/>
            <person name="Zhang T.Y."/>
            <person name="Wu Y.Y."/>
            <person name="Manikprabhu D."/>
            <person name="Li W.J."/>
            <person name="Zhang Y.X."/>
        </authorList>
    </citation>
    <scope>NUCLEOTIDE SEQUENCE [LARGE SCALE GENOMIC DNA]</scope>
    <source>
        <strain evidence="6 7">JCM 30743</strain>
    </source>
</reference>